<reference evidence="1" key="2">
    <citation type="journal article" date="2022" name="Sci. Total Environ.">
        <title>Prevalence, transmission, and molecular epidemiology of tet(X)-positive bacteria among humans, animals, and environmental niches in China: An epidemiological, and genomic-based study.</title>
        <authorList>
            <person name="Dong N."/>
            <person name="Zeng Y."/>
            <person name="Cai C."/>
            <person name="Sun C."/>
            <person name="Lu J."/>
            <person name="Liu C."/>
            <person name="Zhou H."/>
            <person name="Sun Q."/>
            <person name="Shu L."/>
            <person name="Wang H."/>
            <person name="Wang Y."/>
            <person name="Wang S."/>
            <person name="Wu C."/>
            <person name="Chan E.W."/>
            <person name="Chen G."/>
            <person name="Shen Z."/>
            <person name="Chen S."/>
            <person name="Zhang R."/>
        </authorList>
    </citation>
    <scope>NUCLEOTIDE SEQUENCE</scope>
    <source>
        <strain evidence="1">R1692</strain>
    </source>
</reference>
<name>A0ABT7NST9_9SPHI</name>
<organism evidence="1 2">
    <name type="scientific">Sphingobacterium hotanense</name>
    <dbReference type="NCBI Taxonomy" id="649196"/>
    <lineage>
        <taxon>Bacteria</taxon>
        <taxon>Pseudomonadati</taxon>
        <taxon>Bacteroidota</taxon>
        <taxon>Sphingobacteriia</taxon>
        <taxon>Sphingobacteriales</taxon>
        <taxon>Sphingobacteriaceae</taxon>
        <taxon>Sphingobacterium</taxon>
    </lineage>
</organism>
<evidence type="ECO:0000313" key="2">
    <source>
        <dbReference type="Proteomes" id="UP001170954"/>
    </source>
</evidence>
<protein>
    <submittedName>
        <fullName evidence="1">HNH endonuclease</fullName>
    </submittedName>
</protein>
<reference evidence="1" key="1">
    <citation type="submission" date="2020-06" db="EMBL/GenBank/DDBJ databases">
        <authorList>
            <person name="Dong N."/>
        </authorList>
    </citation>
    <scope>NUCLEOTIDE SEQUENCE</scope>
    <source>
        <strain evidence="1">R1692</strain>
    </source>
</reference>
<dbReference type="EMBL" id="JACAGK010000078">
    <property type="protein sequence ID" value="MDM1050206.1"/>
    <property type="molecule type" value="Genomic_DNA"/>
</dbReference>
<evidence type="ECO:0000313" key="1">
    <source>
        <dbReference type="EMBL" id="MDM1050206.1"/>
    </source>
</evidence>
<dbReference type="Gene3D" id="1.10.30.50">
    <property type="match status" value="1"/>
</dbReference>
<dbReference type="RefSeq" id="WP_286652328.1">
    <property type="nucleotide sequence ID" value="NZ_JACAGK010000078.1"/>
</dbReference>
<dbReference type="GO" id="GO:0004519">
    <property type="term" value="F:endonuclease activity"/>
    <property type="evidence" value="ECO:0007669"/>
    <property type="project" value="UniProtKB-KW"/>
</dbReference>
<sequence>MTFSEEELQLIQNAKDEGGDIWNNERLSDLKSKIKKYYQDIKDVCCYCRRNLQDEFKMVIDIEHVLPKSKYAEYMFELGNLNISCKRCNMRIKREKDDFIVDTLTIRNNYALSSQYRIIHPNFDLYIQNMNVLRFEYNDIKLTKYKPITEKGKFTYNYFELKKLEVNSLNDAQGITTISDDSVESEGLTDNLKDELENLLAKL</sequence>
<keyword evidence="1" id="KW-0540">Nuclease</keyword>
<comment type="caution">
    <text evidence="1">The sequence shown here is derived from an EMBL/GenBank/DDBJ whole genome shotgun (WGS) entry which is preliminary data.</text>
</comment>
<accession>A0ABT7NST9</accession>
<keyword evidence="1" id="KW-0255">Endonuclease</keyword>
<proteinExistence type="predicted"/>
<keyword evidence="2" id="KW-1185">Reference proteome</keyword>
<gene>
    <name evidence="1" type="ORF">HX018_18370</name>
</gene>
<keyword evidence="1" id="KW-0378">Hydrolase</keyword>
<dbReference type="Proteomes" id="UP001170954">
    <property type="component" value="Unassembled WGS sequence"/>
</dbReference>